<dbReference type="Gene3D" id="3.60.15.10">
    <property type="entry name" value="Ribonuclease Z/Hydroxyacylglutathione hydrolase-like"/>
    <property type="match status" value="1"/>
</dbReference>
<dbReference type="CDD" id="cd07731">
    <property type="entry name" value="ComA-like_MBL-fold"/>
    <property type="match status" value="1"/>
</dbReference>
<dbReference type="Pfam" id="PF13567">
    <property type="entry name" value="DUF4131"/>
    <property type="match status" value="1"/>
</dbReference>
<keyword evidence="2" id="KW-1003">Cell membrane</keyword>
<feature type="transmembrane region" description="Helical" evidence="6">
    <location>
        <begin position="458"/>
        <end position="480"/>
    </location>
</feature>
<dbReference type="NCBIfam" id="TIGR00360">
    <property type="entry name" value="ComEC_N-term"/>
    <property type="match status" value="1"/>
</dbReference>
<feature type="transmembrane region" description="Helical" evidence="6">
    <location>
        <begin position="371"/>
        <end position="390"/>
    </location>
</feature>
<evidence type="ECO:0000256" key="4">
    <source>
        <dbReference type="ARBA" id="ARBA00022989"/>
    </source>
</evidence>
<dbReference type="InterPro" id="IPR035681">
    <property type="entry name" value="ComA-like_MBL"/>
</dbReference>
<evidence type="ECO:0000256" key="3">
    <source>
        <dbReference type="ARBA" id="ARBA00022692"/>
    </source>
</evidence>
<proteinExistence type="predicted"/>
<evidence type="ECO:0000313" key="8">
    <source>
        <dbReference type="EMBL" id="GGZ55676.1"/>
    </source>
</evidence>
<dbReference type="PANTHER" id="PTHR30619">
    <property type="entry name" value="DNA INTERNALIZATION/COMPETENCE PROTEIN COMEC/REC2"/>
    <property type="match status" value="1"/>
</dbReference>
<keyword evidence="5 6" id="KW-0472">Membrane</keyword>
<dbReference type="RefSeq" id="WP_189446919.1">
    <property type="nucleotide sequence ID" value="NZ_BMXY01000001.1"/>
</dbReference>
<dbReference type="Proteomes" id="UP000643403">
    <property type="component" value="Unassembled WGS sequence"/>
</dbReference>
<organism evidence="8 9">
    <name type="scientific">Cognatilysobacter xinjiangensis</name>
    <dbReference type="NCBI Taxonomy" id="546892"/>
    <lineage>
        <taxon>Bacteria</taxon>
        <taxon>Pseudomonadati</taxon>
        <taxon>Pseudomonadota</taxon>
        <taxon>Gammaproteobacteria</taxon>
        <taxon>Lysobacterales</taxon>
        <taxon>Lysobacteraceae</taxon>
        <taxon>Cognatilysobacter</taxon>
    </lineage>
</organism>
<sequence length="775" mass="82815">MHAARTPLITPLIALALLAGVCACLSLPSVPPLAIALPVAAGGAVLAWRWPSRRWVGALLLGAGLAGLHAIHALVLQLPAHPERQDATLDVRIVDLPRVEPLRTVFEAEVERDPQERLEGRRLRLSWYARGNAAPPILRAGERWRFALRLRAPRGLRNPGAADGEMHAFADRLTALGYVADGERVGPSTGLQGWRDATSLRIERAVDGPSSRFVRALALGDTRGLTDDDWTRLRADGLTHLIAISGFHVGMVASVAALLVRALWWLLPALARRLPARIAMAMAGVGGALVYAAASGFSMPTVRTLLMIAVVALARGTRRSIGMPQALAMAAVPMLLIDPLCVLSAGFWLSFAGVAWLLWCMPLATSPVRDLLRAQGVATVGLLPLTVVLFGQASLAGPVANLVAVPWWSLVVAPLSVAGVALDAVHPVAGAAAWRLAARCFELAWPLFERLADSPLSLWYLPEASGVAVVLALLGAAWCLMPRGTPGRALGVLLWLPLLWPDRHAPADGDAEVTAIDVGQGLSVLVRTRTHSLLYDMGPAVPEGFDAGERAVVPVLHARGVRRLDRMMVSHADLDHIGGLDAVRREIRADALFAPDGAGVQDARPCLAGSSWSWDGVRFRVLHPPPYFPYLANEASCVLRIETRHGAVLLTGDIGEAIEARLVAMQSAALRVDAVFVPHHGSRHSSSQAFVRATGARLAIVSAGHSNRFRHPNRQVVERWQTAGARVIDTADAGAVTLRSGPGGIVASGRREARPRLWDAARRATADAGLSYRRD</sequence>
<feature type="transmembrane region" description="Helical" evidence="6">
    <location>
        <begin position="287"/>
        <end position="314"/>
    </location>
</feature>
<dbReference type="Pfam" id="PF00753">
    <property type="entry name" value="Lactamase_B"/>
    <property type="match status" value="1"/>
</dbReference>
<evidence type="ECO:0000259" key="7">
    <source>
        <dbReference type="SMART" id="SM00849"/>
    </source>
</evidence>
<dbReference type="NCBIfam" id="TIGR00361">
    <property type="entry name" value="ComEC_Rec2"/>
    <property type="match status" value="1"/>
</dbReference>
<feature type="transmembrane region" description="Helical" evidence="6">
    <location>
        <begin position="241"/>
        <end position="267"/>
    </location>
</feature>
<dbReference type="PROSITE" id="PS51257">
    <property type="entry name" value="PROKAR_LIPOPROTEIN"/>
    <property type="match status" value="1"/>
</dbReference>
<dbReference type="InterPro" id="IPR001279">
    <property type="entry name" value="Metallo-B-lactamas"/>
</dbReference>
<keyword evidence="4 6" id="KW-1133">Transmembrane helix</keyword>
<feature type="transmembrane region" description="Helical" evidence="6">
    <location>
        <begin position="55"/>
        <end position="76"/>
    </location>
</feature>
<dbReference type="EMBL" id="BMXY01000001">
    <property type="protein sequence ID" value="GGZ55676.1"/>
    <property type="molecule type" value="Genomic_DNA"/>
</dbReference>
<evidence type="ECO:0000313" key="9">
    <source>
        <dbReference type="Proteomes" id="UP000643403"/>
    </source>
</evidence>
<dbReference type="InterPro" id="IPR004477">
    <property type="entry name" value="ComEC_N"/>
</dbReference>
<dbReference type="PANTHER" id="PTHR30619:SF1">
    <property type="entry name" value="RECOMBINATION PROTEIN 2"/>
    <property type="match status" value="1"/>
</dbReference>
<comment type="caution">
    <text evidence="8">The sequence shown here is derived from an EMBL/GenBank/DDBJ whole genome shotgun (WGS) entry which is preliminary data.</text>
</comment>
<evidence type="ECO:0000256" key="2">
    <source>
        <dbReference type="ARBA" id="ARBA00022475"/>
    </source>
</evidence>
<protein>
    <submittedName>
        <fullName evidence="8">DNA internalization-related competence protein ComEC/Rec2</fullName>
    </submittedName>
</protein>
<dbReference type="InterPro" id="IPR004797">
    <property type="entry name" value="Competence_ComEC/Rec2"/>
</dbReference>
<gene>
    <name evidence="8" type="primary">comA</name>
    <name evidence="8" type="ORF">GCM10008101_06360</name>
</gene>
<keyword evidence="9" id="KW-1185">Reference proteome</keyword>
<dbReference type="SUPFAM" id="SSF56281">
    <property type="entry name" value="Metallo-hydrolase/oxidoreductase"/>
    <property type="match status" value="1"/>
</dbReference>
<feature type="domain" description="Metallo-beta-lactamase" evidence="7">
    <location>
        <begin position="520"/>
        <end position="705"/>
    </location>
</feature>
<comment type="subcellular location">
    <subcellularLocation>
        <location evidence="1">Cell membrane</location>
        <topology evidence="1">Multi-pass membrane protein</topology>
    </subcellularLocation>
</comment>
<feature type="transmembrane region" description="Helical" evidence="6">
    <location>
        <begin position="326"/>
        <end position="359"/>
    </location>
</feature>
<dbReference type="SMART" id="SM00849">
    <property type="entry name" value="Lactamase_B"/>
    <property type="match status" value="1"/>
</dbReference>
<reference evidence="9" key="1">
    <citation type="journal article" date="2019" name="Int. J. Syst. Evol. Microbiol.">
        <title>The Global Catalogue of Microorganisms (GCM) 10K type strain sequencing project: providing services to taxonomists for standard genome sequencing and annotation.</title>
        <authorList>
            <consortium name="The Broad Institute Genomics Platform"/>
            <consortium name="The Broad Institute Genome Sequencing Center for Infectious Disease"/>
            <person name="Wu L."/>
            <person name="Ma J."/>
        </authorList>
    </citation>
    <scope>NUCLEOTIDE SEQUENCE [LARGE SCALE GENOMIC DNA]</scope>
    <source>
        <strain evidence="9">KCTC 22558</strain>
    </source>
</reference>
<evidence type="ECO:0000256" key="5">
    <source>
        <dbReference type="ARBA" id="ARBA00023136"/>
    </source>
</evidence>
<evidence type="ECO:0000256" key="6">
    <source>
        <dbReference type="SAM" id="Phobius"/>
    </source>
</evidence>
<evidence type="ECO:0000256" key="1">
    <source>
        <dbReference type="ARBA" id="ARBA00004651"/>
    </source>
</evidence>
<dbReference type="Pfam" id="PF03772">
    <property type="entry name" value="Competence"/>
    <property type="match status" value="1"/>
</dbReference>
<name>A0ABQ3BRY8_9GAMM</name>
<keyword evidence="3 6" id="KW-0812">Transmembrane</keyword>
<dbReference type="InterPro" id="IPR036866">
    <property type="entry name" value="RibonucZ/Hydroxyglut_hydro"/>
</dbReference>
<dbReference type="InterPro" id="IPR025405">
    <property type="entry name" value="DUF4131"/>
</dbReference>
<accession>A0ABQ3BRY8</accession>
<feature type="transmembrane region" description="Helical" evidence="6">
    <location>
        <begin position="402"/>
        <end position="422"/>
    </location>
</feature>
<dbReference type="InterPro" id="IPR052159">
    <property type="entry name" value="Competence_DNA_uptake"/>
</dbReference>